<proteinExistence type="predicted"/>
<keyword evidence="3" id="KW-1185">Reference proteome</keyword>
<gene>
    <name evidence="2" type="ORF">CFK39_13235</name>
</gene>
<dbReference type="InterPro" id="IPR036653">
    <property type="entry name" value="CinA-like_C"/>
</dbReference>
<dbReference type="Proteomes" id="UP000198398">
    <property type="component" value="Chromosome"/>
</dbReference>
<dbReference type="RefSeq" id="WP_089065850.1">
    <property type="nucleotide sequence ID" value="NZ_CP022316.1"/>
</dbReference>
<protein>
    <submittedName>
        <fullName evidence="2">Damage-inducible protein CinA</fullName>
    </submittedName>
</protein>
<dbReference type="EMBL" id="CP022316">
    <property type="protein sequence ID" value="ASK66611.1"/>
    <property type="molecule type" value="Genomic_DNA"/>
</dbReference>
<organism evidence="2 3">
    <name type="scientific">Brachybacterium avium</name>
    <dbReference type="NCBI Taxonomy" id="2017485"/>
    <lineage>
        <taxon>Bacteria</taxon>
        <taxon>Bacillati</taxon>
        <taxon>Actinomycetota</taxon>
        <taxon>Actinomycetes</taxon>
        <taxon>Micrococcales</taxon>
        <taxon>Dermabacteraceae</taxon>
        <taxon>Brachybacterium</taxon>
    </lineage>
</organism>
<dbReference type="SUPFAM" id="SSF142433">
    <property type="entry name" value="CinA-like"/>
    <property type="match status" value="1"/>
</dbReference>
<dbReference type="OrthoDB" id="1253990at2"/>
<dbReference type="KEGG" id="brv:CFK39_13235"/>
<dbReference type="AlphaFoldDB" id="A0A220UF78"/>
<sequence>MAVAGDVPRGDAPTDAAHSDPAAVIRRAAERGWTLSTAESLTAGAVVARLVDVPGASAVIAGGAACYSLQAKSRVLGVEPALLAATGAVTAEVAAAMAEGARSLYLTDLAVSTTGVAGPGPDERGVAEGTVVLGLARQGRPTRTRELRLSGGRSRIRALTVDAAIEMLAAELTE</sequence>
<evidence type="ECO:0000313" key="2">
    <source>
        <dbReference type="EMBL" id="ASK66611.1"/>
    </source>
</evidence>
<feature type="domain" description="CinA C-terminal" evidence="1">
    <location>
        <begin position="23"/>
        <end position="171"/>
    </location>
</feature>
<evidence type="ECO:0000313" key="3">
    <source>
        <dbReference type="Proteomes" id="UP000198398"/>
    </source>
</evidence>
<name>A0A220UF78_9MICO</name>
<dbReference type="Pfam" id="PF02464">
    <property type="entry name" value="CinA"/>
    <property type="match status" value="1"/>
</dbReference>
<reference evidence="3" key="1">
    <citation type="submission" date="2017-07" db="EMBL/GenBank/DDBJ databases">
        <title>Brachybacterium sp. VR2415.</title>
        <authorList>
            <person name="Tak E.J."/>
            <person name="Bae J.-W."/>
        </authorList>
    </citation>
    <scope>NUCLEOTIDE SEQUENCE [LARGE SCALE GENOMIC DNA]</scope>
    <source>
        <strain evidence="3">VR2415</strain>
    </source>
</reference>
<dbReference type="NCBIfam" id="TIGR00199">
    <property type="entry name" value="PncC_domain"/>
    <property type="match status" value="1"/>
</dbReference>
<dbReference type="Gene3D" id="3.90.950.20">
    <property type="entry name" value="CinA-like"/>
    <property type="match status" value="1"/>
</dbReference>
<evidence type="ECO:0000259" key="1">
    <source>
        <dbReference type="Pfam" id="PF02464"/>
    </source>
</evidence>
<dbReference type="InterPro" id="IPR008136">
    <property type="entry name" value="CinA_C"/>
</dbReference>
<accession>A0A220UF78</accession>